<protein>
    <submittedName>
        <fullName evidence="1">Uncharacterized protein</fullName>
    </submittedName>
</protein>
<name>A0A0N9V4G0_SPHMC</name>
<evidence type="ECO:0000313" key="2">
    <source>
        <dbReference type="Proteomes" id="UP000058074"/>
    </source>
</evidence>
<evidence type="ECO:0000313" key="1">
    <source>
        <dbReference type="EMBL" id="ALH83165.1"/>
    </source>
</evidence>
<dbReference type="EMBL" id="CP012701">
    <property type="protein sequence ID" value="ALH83165.1"/>
    <property type="molecule type" value="Genomic_DNA"/>
</dbReference>
<dbReference type="PATRIC" id="fig|33050.5.peg.4819"/>
<geneLocation type="plasmid" evidence="1 2">
    <name>1</name>
</geneLocation>
<sequence>MNKVFDIGKFDLDVTLRDAALDPNCRPTKRMLANASIGVEPFDAYYSARELYETLQGVFQGLMALFLPAMPTLPKAHRGISIPVLEG</sequence>
<dbReference type="KEGG" id="smag:AN936_23810"/>
<dbReference type="RefSeq" id="WP_054590609.1">
    <property type="nucleotide sequence ID" value="NZ_CP012701.1"/>
</dbReference>
<organism evidence="1 2">
    <name type="scientific">Sphingopyxis macrogoltabida</name>
    <name type="common">Sphingomonas macrogoltabidus</name>
    <dbReference type="NCBI Taxonomy" id="33050"/>
    <lineage>
        <taxon>Bacteria</taxon>
        <taxon>Pseudomonadati</taxon>
        <taxon>Pseudomonadota</taxon>
        <taxon>Alphaproteobacteria</taxon>
        <taxon>Sphingomonadales</taxon>
        <taxon>Sphingomonadaceae</taxon>
        <taxon>Sphingopyxis</taxon>
    </lineage>
</organism>
<reference evidence="1 2" key="1">
    <citation type="journal article" date="2015" name="Genome Announc.">
        <title>Complete Genome Sequence of Polypropylene Glycol- and Polyethylene Glycol-Degrading Sphingopyxis macrogoltabida Strain EY-1.</title>
        <authorList>
            <person name="Ohtsubo Y."/>
            <person name="Nagata Y."/>
            <person name="Numata M."/>
            <person name="Tsuchikane K."/>
            <person name="Hosoyama A."/>
            <person name="Yamazoe A."/>
            <person name="Tsuda M."/>
            <person name="Fujita N."/>
            <person name="Kawai F."/>
        </authorList>
    </citation>
    <scope>NUCLEOTIDE SEQUENCE [LARGE SCALE GENOMIC DNA]</scope>
    <source>
        <strain evidence="1 2">EY-1</strain>
        <plasmid evidence="1">1</plasmid>
    </source>
</reference>
<gene>
    <name evidence="1" type="ORF">AN936_23810</name>
</gene>
<keyword evidence="1" id="KW-0614">Plasmid</keyword>
<dbReference type="Proteomes" id="UP000058074">
    <property type="component" value="Plasmid 1"/>
</dbReference>
<accession>A0A0N9V4G0</accession>
<proteinExistence type="predicted"/>
<dbReference type="AlphaFoldDB" id="A0A0N9V4G0"/>